<feature type="repeat" description="TPR" evidence="1">
    <location>
        <begin position="48"/>
        <end position="81"/>
    </location>
</feature>
<dbReference type="Pfam" id="PF13432">
    <property type="entry name" value="TPR_16"/>
    <property type="match status" value="1"/>
</dbReference>
<comment type="caution">
    <text evidence="3">The sequence shown here is derived from an EMBL/GenBank/DDBJ whole genome shotgun (WGS) entry which is preliminary data.</text>
</comment>
<dbReference type="Gene3D" id="1.25.40.10">
    <property type="entry name" value="Tetratricopeptide repeat domain"/>
    <property type="match status" value="1"/>
</dbReference>
<dbReference type="EMBL" id="JTDN01000001">
    <property type="protein sequence ID" value="KHL25756.1"/>
    <property type="molecule type" value="Genomic_DNA"/>
</dbReference>
<keyword evidence="4" id="KW-1185">Reference proteome</keyword>
<name>A0A0B2C1E5_9SPHN</name>
<accession>A0A0B2C1E5</accession>
<feature type="repeat" description="TPR" evidence="1">
    <location>
        <begin position="82"/>
        <end position="115"/>
    </location>
</feature>
<proteinExistence type="predicted"/>
<evidence type="ECO:0000313" key="3">
    <source>
        <dbReference type="EMBL" id="KHL25756.1"/>
    </source>
</evidence>
<dbReference type="SMART" id="SM00028">
    <property type="entry name" value="TPR"/>
    <property type="match status" value="2"/>
</dbReference>
<dbReference type="STRING" id="1572751.PK98_03805"/>
<gene>
    <name evidence="3" type="ORF">PK98_03805</name>
</gene>
<dbReference type="Proteomes" id="UP000030988">
    <property type="component" value="Unassembled WGS sequence"/>
</dbReference>
<keyword evidence="1" id="KW-0802">TPR repeat</keyword>
<feature type="chain" id="PRO_5002088366" evidence="2">
    <location>
        <begin position="26"/>
        <end position="182"/>
    </location>
</feature>
<dbReference type="AlphaFoldDB" id="A0A0B2C1E5"/>
<sequence length="182" mass="18596">MAVSRLKRRSALQEFVMRFTPAALALSLLVAVSASVGHGATHDPDPRAAALVAQGRSAADAGDLQAAIDAYESALVIDPAFTGVYLHLADAARQQGLQGKAIHYYREALQREPGNLAAISGEGAAMVEKGAVTKAERNLAQLQSLCGGACAEAELLAAAIAQGPPVQTAEAALPDGDGVAQN</sequence>
<dbReference type="SUPFAM" id="SSF48452">
    <property type="entry name" value="TPR-like"/>
    <property type="match status" value="1"/>
</dbReference>
<evidence type="ECO:0000256" key="1">
    <source>
        <dbReference type="PROSITE-ProRule" id="PRU00339"/>
    </source>
</evidence>
<keyword evidence="2" id="KW-0732">Signal</keyword>
<evidence type="ECO:0000313" key="4">
    <source>
        <dbReference type="Proteomes" id="UP000030988"/>
    </source>
</evidence>
<organism evidence="3 4">
    <name type="scientific">Croceibacterium mercuriale</name>
    <dbReference type="NCBI Taxonomy" id="1572751"/>
    <lineage>
        <taxon>Bacteria</taxon>
        <taxon>Pseudomonadati</taxon>
        <taxon>Pseudomonadota</taxon>
        <taxon>Alphaproteobacteria</taxon>
        <taxon>Sphingomonadales</taxon>
        <taxon>Erythrobacteraceae</taxon>
        <taxon>Croceibacterium</taxon>
    </lineage>
</organism>
<feature type="signal peptide" evidence="2">
    <location>
        <begin position="1"/>
        <end position="25"/>
    </location>
</feature>
<dbReference type="InterPro" id="IPR019734">
    <property type="entry name" value="TPR_rpt"/>
</dbReference>
<reference evidence="3 4" key="1">
    <citation type="submission" date="2014-11" db="EMBL/GenBank/DDBJ databases">
        <title>Draft genome sequence of Kirrobacter mercurialis.</title>
        <authorList>
            <person name="Coil D.A."/>
            <person name="Eisen J.A."/>
        </authorList>
    </citation>
    <scope>NUCLEOTIDE SEQUENCE [LARGE SCALE GENOMIC DNA]</scope>
    <source>
        <strain evidence="3 4">Coronado</strain>
    </source>
</reference>
<protein>
    <submittedName>
        <fullName evidence="3">Uncharacterized protein</fullName>
    </submittedName>
</protein>
<dbReference type="PROSITE" id="PS50005">
    <property type="entry name" value="TPR"/>
    <property type="match status" value="2"/>
</dbReference>
<evidence type="ECO:0000256" key="2">
    <source>
        <dbReference type="SAM" id="SignalP"/>
    </source>
</evidence>
<dbReference type="InterPro" id="IPR011990">
    <property type="entry name" value="TPR-like_helical_dom_sf"/>
</dbReference>